<dbReference type="InterPro" id="IPR032675">
    <property type="entry name" value="LRR_dom_sf"/>
</dbReference>
<evidence type="ECO:0000256" key="2">
    <source>
        <dbReference type="ARBA" id="ARBA00022614"/>
    </source>
</evidence>
<accession>A0AAV5CJ79</accession>
<comment type="caution">
    <text evidence="13">The sequence shown here is derived from an EMBL/GenBank/DDBJ whole genome shotgun (WGS) entry which is preliminary data.</text>
</comment>
<feature type="signal peptide" evidence="11">
    <location>
        <begin position="1"/>
        <end position="31"/>
    </location>
</feature>
<keyword evidence="3 10" id="KW-0812">Transmembrane</keyword>
<reference evidence="13" key="2">
    <citation type="submission" date="2021-12" db="EMBL/GenBank/DDBJ databases">
        <title>Resequencing data analysis of finger millet.</title>
        <authorList>
            <person name="Hatakeyama M."/>
            <person name="Aluri S."/>
            <person name="Balachadran M.T."/>
            <person name="Sivarajan S.R."/>
            <person name="Poveda L."/>
            <person name="Shimizu-Inatsugi R."/>
            <person name="Schlapbach R."/>
            <person name="Sreeman S.M."/>
            <person name="Shimizu K.K."/>
        </authorList>
    </citation>
    <scope>NUCLEOTIDE SEQUENCE</scope>
</reference>
<dbReference type="InterPro" id="IPR011009">
    <property type="entry name" value="Kinase-like_dom_sf"/>
</dbReference>
<reference evidence="13" key="1">
    <citation type="journal article" date="2018" name="DNA Res.">
        <title>Multiple hybrid de novo genome assembly of finger millet, an orphan allotetraploid crop.</title>
        <authorList>
            <person name="Hatakeyama M."/>
            <person name="Aluri S."/>
            <person name="Balachadran M.T."/>
            <person name="Sivarajan S.R."/>
            <person name="Patrignani A."/>
            <person name="Gruter S."/>
            <person name="Poveda L."/>
            <person name="Shimizu-Inatsugi R."/>
            <person name="Baeten J."/>
            <person name="Francoijs K.J."/>
            <person name="Nataraja K.N."/>
            <person name="Reddy Y.A.N."/>
            <person name="Phadnis S."/>
            <person name="Ravikumar R.L."/>
            <person name="Schlapbach R."/>
            <person name="Sreeman S.M."/>
            <person name="Shimizu K.K."/>
        </authorList>
    </citation>
    <scope>NUCLEOTIDE SEQUENCE</scope>
</reference>
<dbReference type="EMBL" id="BQKI01000007">
    <property type="protein sequence ID" value="GJM98094.1"/>
    <property type="molecule type" value="Genomic_DNA"/>
</dbReference>
<gene>
    <name evidence="13" type="primary">ga15070</name>
    <name evidence="13" type="ORF">PR202_ga15070</name>
</gene>
<sequence length="738" mass="78097">MAPSNSSPNAAALLLLFLPLLCSTIATPVAAQQLASSQAKALLRVRRLLGNPPALDPLRHAPDPCALPPTPTLAVACSNGQVTALSVLGDRDPSSALPSTFSSDALFTTLTRLPSLSRLSLVRLGLWGPLPGAKLRRLQALQVLNLTGNLLSGAVPADLARMYSLQSLVLSRNRLNGSMPSLAALQFLEELDLSHNALGPPAAFPEVGNAVEILVLAENNFTGKIPAWVGKLGQLRFLDVSGNKLQGWIPSSIFALPSLRHVDLSRNRLSGQLPPATACGGALEFVDVSSNLLTGARPACMRGNNSAAAAARTVLVAGNCFSDAGAERQRPSSYCAPGALAAVLPPPQGGGKGGEGKGKGGEVGMVLAVAGSVVGGALLIALVLVVVLRVVRKQHPEVTSVLPTSPATTPAKKAKAPVKATQKIIAPADKRRASQAARVNTLEVPAYRVYTLEELQEATNNFSASKLINSSPHAQSLVQYMEIVSKLRHRHLVSIIGHCIVNDEENPNIASSVYLISECVSNGSLRSHLTEWRKREMLKWPQRVAASIGVARGIQFLHNVTAPGIVQNDLNIENILLDKTLTSKISEFSLPMISTSKNGKIFSEIPFAVDDDSGSGSAHDPEGGEKQDIYQFGLILLEVITGKTTESQRQLESLKAQIRETLAEDPELLKDIADPAIHGTFAVDSLSTVAEVALNCTASAPGERPSIDDVLWNLQYSMQVQDGWASSESLSMSIKSQA</sequence>
<dbReference type="GO" id="GO:0005524">
    <property type="term" value="F:ATP binding"/>
    <property type="evidence" value="ECO:0007669"/>
    <property type="project" value="InterPro"/>
</dbReference>
<evidence type="ECO:0000256" key="4">
    <source>
        <dbReference type="ARBA" id="ARBA00022729"/>
    </source>
</evidence>
<protein>
    <recommendedName>
        <fullName evidence="12">Protein kinase domain-containing protein</fullName>
    </recommendedName>
</protein>
<dbReference type="InterPro" id="IPR001245">
    <property type="entry name" value="Ser-Thr/Tyr_kinase_cat_dom"/>
</dbReference>
<evidence type="ECO:0000259" key="12">
    <source>
        <dbReference type="PROSITE" id="PS50011"/>
    </source>
</evidence>
<evidence type="ECO:0000256" key="5">
    <source>
        <dbReference type="ARBA" id="ARBA00022737"/>
    </source>
</evidence>
<dbReference type="InterPro" id="IPR051824">
    <property type="entry name" value="LRR_Rcpt-Like_S/T_Kinase"/>
</dbReference>
<dbReference type="Pfam" id="PF07714">
    <property type="entry name" value="PK_Tyr_Ser-Thr"/>
    <property type="match status" value="1"/>
</dbReference>
<dbReference type="Proteomes" id="UP001054889">
    <property type="component" value="Unassembled WGS sequence"/>
</dbReference>
<feature type="transmembrane region" description="Helical" evidence="10">
    <location>
        <begin position="365"/>
        <end position="388"/>
    </location>
</feature>
<feature type="domain" description="Protein kinase" evidence="12">
    <location>
        <begin position="436"/>
        <end position="716"/>
    </location>
</feature>
<keyword evidence="2" id="KW-0433">Leucine-rich repeat</keyword>
<evidence type="ECO:0000313" key="13">
    <source>
        <dbReference type="EMBL" id="GJM98094.1"/>
    </source>
</evidence>
<dbReference type="InterPro" id="IPR000719">
    <property type="entry name" value="Prot_kinase_dom"/>
</dbReference>
<dbReference type="InterPro" id="IPR001611">
    <property type="entry name" value="Leu-rich_rpt"/>
</dbReference>
<dbReference type="GO" id="GO:0004672">
    <property type="term" value="F:protein kinase activity"/>
    <property type="evidence" value="ECO:0007669"/>
    <property type="project" value="InterPro"/>
</dbReference>
<evidence type="ECO:0000256" key="8">
    <source>
        <dbReference type="ARBA" id="ARBA00023170"/>
    </source>
</evidence>
<proteinExistence type="predicted"/>
<evidence type="ECO:0000256" key="7">
    <source>
        <dbReference type="ARBA" id="ARBA00023136"/>
    </source>
</evidence>
<dbReference type="PROSITE" id="PS50011">
    <property type="entry name" value="PROTEIN_KINASE_DOM"/>
    <property type="match status" value="1"/>
</dbReference>
<keyword evidence="7 10" id="KW-0472">Membrane</keyword>
<dbReference type="FunFam" id="1.10.510.10:FF:000431">
    <property type="entry name" value="Putative inactive leucine-rich repeat receptor-like protein kinase"/>
    <property type="match status" value="1"/>
</dbReference>
<keyword evidence="6 10" id="KW-1133">Transmembrane helix</keyword>
<dbReference type="InterPro" id="IPR003591">
    <property type="entry name" value="Leu-rich_rpt_typical-subtyp"/>
</dbReference>
<dbReference type="PANTHER" id="PTHR48006">
    <property type="entry name" value="LEUCINE-RICH REPEAT-CONTAINING PROTEIN DDB_G0281931-RELATED"/>
    <property type="match status" value="1"/>
</dbReference>
<keyword evidence="4 11" id="KW-0732">Signal</keyword>
<dbReference type="AlphaFoldDB" id="A0AAV5CJ79"/>
<dbReference type="Gene3D" id="3.80.10.10">
    <property type="entry name" value="Ribonuclease Inhibitor"/>
    <property type="match status" value="1"/>
</dbReference>
<evidence type="ECO:0000256" key="1">
    <source>
        <dbReference type="ARBA" id="ARBA00004479"/>
    </source>
</evidence>
<dbReference type="GO" id="GO:0016020">
    <property type="term" value="C:membrane"/>
    <property type="evidence" value="ECO:0007669"/>
    <property type="project" value="UniProtKB-SubCell"/>
</dbReference>
<dbReference type="FunFam" id="3.80.10.10:FF:000041">
    <property type="entry name" value="LRR receptor-like serine/threonine-protein kinase ERECTA"/>
    <property type="match status" value="1"/>
</dbReference>
<feature type="chain" id="PRO_5043349346" description="Protein kinase domain-containing protein" evidence="11">
    <location>
        <begin position="32"/>
        <end position="738"/>
    </location>
</feature>
<organism evidence="13 14">
    <name type="scientific">Eleusine coracana subsp. coracana</name>
    <dbReference type="NCBI Taxonomy" id="191504"/>
    <lineage>
        <taxon>Eukaryota</taxon>
        <taxon>Viridiplantae</taxon>
        <taxon>Streptophyta</taxon>
        <taxon>Embryophyta</taxon>
        <taxon>Tracheophyta</taxon>
        <taxon>Spermatophyta</taxon>
        <taxon>Magnoliopsida</taxon>
        <taxon>Liliopsida</taxon>
        <taxon>Poales</taxon>
        <taxon>Poaceae</taxon>
        <taxon>PACMAD clade</taxon>
        <taxon>Chloridoideae</taxon>
        <taxon>Cynodonteae</taxon>
        <taxon>Eleusininae</taxon>
        <taxon>Eleusine</taxon>
    </lineage>
</organism>
<evidence type="ECO:0000256" key="10">
    <source>
        <dbReference type="SAM" id="Phobius"/>
    </source>
</evidence>
<dbReference type="PANTHER" id="PTHR48006:SF73">
    <property type="entry name" value="PROTEIN KINASE DOMAIN-CONTAINING PROTEIN"/>
    <property type="match status" value="1"/>
</dbReference>
<dbReference type="Pfam" id="PF13855">
    <property type="entry name" value="LRR_8"/>
    <property type="match status" value="1"/>
</dbReference>
<dbReference type="Gene3D" id="1.10.510.10">
    <property type="entry name" value="Transferase(Phosphotransferase) domain 1"/>
    <property type="match status" value="1"/>
</dbReference>
<evidence type="ECO:0000256" key="3">
    <source>
        <dbReference type="ARBA" id="ARBA00022692"/>
    </source>
</evidence>
<keyword evidence="8" id="KW-0675">Receptor</keyword>
<evidence type="ECO:0000256" key="6">
    <source>
        <dbReference type="ARBA" id="ARBA00022989"/>
    </source>
</evidence>
<dbReference type="Pfam" id="PF13516">
    <property type="entry name" value="LRR_6"/>
    <property type="match status" value="1"/>
</dbReference>
<keyword evidence="14" id="KW-1185">Reference proteome</keyword>
<name>A0AAV5CJ79_ELECO</name>
<dbReference type="SMART" id="SM00369">
    <property type="entry name" value="LRR_TYP"/>
    <property type="match status" value="5"/>
</dbReference>
<evidence type="ECO:0000256" key="9">
    <source>
        <dbReference type="ARBA" id="ARBA00023180"/>
    </source>
</evidence>
<keyword evidence="5" id="KW-0677">Repeat</keyword>
<evidence type="ECO:0000256" key="11">
    <source>
        <dbReference type="SAM" id="SignalP"/>
    </source>
</evidence>
<dbReference type="SUPFAM" id="SSF56112">
    <property type="entry name" value="Protein kinase-like (PK-like)"/>
    <property type="match status" value="1"/>
</dbReference>
<evidence type="ECO:0000313" key="14">
    <source>
        <dbReference type="Proteomes" id="UP001054889"/>
    </source>
</evidence>
<comment type="subcellular location">
    <subcellularLocation>
        <location evidence="1">Membrane</location>
        <topology evidence="1">Single-pass type I membrane protein</topology>
    </subcellularLocation>
</comment>
<keyword evidence="9" id="KW-0325">Glycoprotein</keyword>
<dbReference type="SUPFAM" id="SSF52058">
    <property type="entry name" value="L domain-like"/>
    <property type="match status" value="1"/>
</dbReference>